<dbReference type="InterPro" id="IPR005586">
    <property type="entry name" value="ABC_trans_aux"/>
</dbReference>
<dbReference type="Gene3D" id="3.40.50.10610">
    <property type="entry name" value="ABC-type transport auxiliary lipoprotein component"/>
    <property type="match status" value="1"/>
</dbReference>
<dbReference type="AlphaFoldDB" id="A0A1M5GT06"/>
<name>A0A1M5GT06_9HYPH</name>
<dbReference type="SUPFAM" id="SSF159594">
    <property type="entry name" value="XCC0632-like"/>
    <property type="match status" value="1"/>
</dbReference>
<proteinExistence type="predicted"/>
<evidence type="ECO:0000259" key="1">
    <source>
        <dbReference type="Pfam" id="PF03886"/>
    </source>
</evidence>
<feature type="domain" description="ABC-type transport auxiliary lipoprotein component" evidence="1">
    <location>
        <begin position="38"/>
        <end position="197"/>
    </location>
</feature>
<dbReference type="STRING" id="1122133.SAMN02745157_3510"/>
<protein>
    <submittedName>
        <fullName evidence="2">Cholesterol transport system auxiliary component</fullName>
    </submittedName>
</protein>
<evidence type="ECO:0000313" key="2">
    <source>
        <dbReference type="EMBL" id="SHG06747.1"/>
    </source>
</evidence>
<dbReference type="Pfam" id="PF03886">
    <property type="entry name" value="ABC_trans_aux"/>
    <property type="match status" value="1"/>
</dbReference>
<sequence>MAEMKRSLPYGAVMAVFMAMLLAGCVSKLVTTPPPNTYDLTGPTDLPKVGSTGSAQILVPAPSALQILASQRIVVSRGSLMAYYPNAQYPDTLPNVLQARVIETFERSKQAHAVGRPGEGLSIDYQLLTDIRSFNVVVGPAGMTAEVEISARILNDRNGRIVDSKVFKASAPVAADTAPEAIAGLNAALDVVLVDLARWVLVKL</sequence>
<keyword evidence="3" id="KW-1185">Reference proteome</keyword>
<organism evidence="2 3">
    <name type="scientific">Kaistia soli DSM 19436</name>
    <dbReference type="NCBI Taxonomy" id="1122133"/>
    <lineage>
        <taxon>Bacteria</taxon>
        <taxon>Pseudomonadati</taxon>
        <taxon>Pseudomonadota</taxon>
        <taxon>Alphaproteobacteria</taxon>
        <taxon>Hyphomicrobiales</taxon>
        <taxon>Kaistiaceae</taxon>
        <taxon>Kaistia</taxon>
    </lineage>
</organism>
<dbReference type="RefSeq" id="WP_073055195.1">
    <property type="nucleotide sequence ID" value="NZ_FQUP01000003.1"/>
</dbReference>
<dbReference type="PROSITE" id="PS51257">
    <property type="entry name" value="PROKAR_LIPOPROTEIN"/>
    <property type="match status" value="1"/>
</dbReference>
<reference evidence="2 3" key="1">
    <citation type="submission" date="2016-11" db="EMBL/GenBank/DDBJ databases">
        <authorList>
            <person name="Jaros S."/>
            <person name="Januszkiewicz K."/>
            <person name="Wedrychowicz H."/>
        </authorList>
    </citation>
    <scope>NUCLEOTIDE SEQUENCE [LARGE SCALE GENOMIC DNA]</scope>
    <source>
        <strain evidence="2 3">DSM 19436</strain>
    </source>
</reference>
<dbReference type="Proteomes" id="UP000184485">
    <property type="component" value="Unassembled WGS sequence"/>
</dbReference>
<evidence type="ECO:0000313" key="3">
    <source>
        <dbReference type="Proteomes" id="UP000184485"/>
    </source>
</evidence>
<dbReference type="EMBL" id="FQUP01000003">
    <property type="protein sequence ID" value="SHG06747.1"/>
    <property type="molecule type" value="Genomic_DNA"/>
</dbReference>
<gene>
    <name evidence="2" type="ORF">SAMN02745157_3510</name>
</gene>
<accession>A0A1M5GT06</accession>